<dbReference type="GO" id="GO:0051538">
    <property type="term" value="F:3 iron, 4 sulfur cluster binding"/>
    <property type="evidence" value="ECO:0007669"/>
    <property type="project" value="UniProtKB-KW"/>
</dbReference>
<keyword evidence="2" id="KW-0813">Transport</keyword>
<name>A0A2N3Y6S2_SACSN</name>
<evidence type="ECO:0000256" key="7">
    <source>
        <dbReference type="ARBA" id="ARBA00023291"/>
    </source>
</evidence>
<evidence type="ECO:0000256" key="3">
    <source>
        <dbReference type="ARBA" id="ARBA00022723"/>
    </source>
</evidence>
<dbReference type="EMBL" id="PJNB01000001">
    <property type="protein sequence ID" value="PKW18568.1"/>
    <property type="molecule type" value="Genomic_DNA"/>
</dbReference>
<reference evidence="8" key="1">
    <citation type="submission" date="2017-12" db="EMBL/GenBank/DDBJ databases">
        <title>Sequencing the genomes of 1000 Actinobacteria strains.</title>
        <authorList>
            <person name="Klenk H.-P."/>
        </authorList>
    </citation>
    <scope>NUCLEOTIDE SEQUENCE [LARGE SCALE GENOMIC DNA]</scope>
    <source>
        <strain evidence="8">DSM 44228</strain>
    </source>
</reference>
<protein>
    <submittedName>
        <fullName evidence="8">Ferredoxin</fullName>
    </submittedName>
</protein>
<keyword evidence="9" id="KW-1185">Reference proteome</keyword>
<sequence>MTPRDEAKDDEMTGTQIEVFHERCMGAGNCAEVAPGYFDQSDADGTVVLRRDSFDPADREVVDRAIEICPVAALGYADKAPGH</sequence>
<evidence type="ECO:0000313" key="9">
    <source>
        <dbReference type="Proteomes" id="UP000233786"/>
    </source>
</evidence>
<keyword evidence="6" id="KW-0411">Iron-sulfur</keyword>
<dbReference type="Pfam" id="PF13370">
    <property type="entry name" value="Fer4_13"/>
    <property type="match status" value="1"/>
</dbReference>
<keyword evidence="3" id="KW-0479">Metal-binding</keyword>
<dbReference type="PANTHER" id="PTHR36923">
    <property type="entry name" value="FERREDOXIN"/>
    <property type="match status" value="1"/>
</dbReference>
<dbReference type="SUPFAM" id="SSF54862">
    <property type="entry name" value="4Fe-4S ferredoxins"/>
    <property type="match status" value="1"/>
</dbReference>
<dbReference type="PANTHER" id="PTHR36923:SF3">
    <property type="entry name" value="FERREDOXIN"/>
    <property type="match status" value="1"/>
</dbReference>
<proteinExistence type="predicted"/>
<dbReference type="Proteomes" id="UP000233786">
    <property type="component" value="Unassembled WGS sequence"/>
</dbReference>
<dbReference type="Gene3D" id="3.30.70.20">
    <property type="match status" value="1"/>
</dbReference>
<comment type="cofactor">
    <cofactor evidence="1">
        <name>[3Fe-4S] cluster</name>
        <dbReference type="ChEBI" id="CHEBI:21137"/>
    </cofactor>
</comment>
<dbReference type="AlphaFoldDB" id="A0A2N3Y6S2"/>
<evidence type="ECO:0000256" key="1">
    <source>
        <dbReference type="ARBA" id="ARBA00001927"/>
    </source>
</evidence>
<evidence type="ECO:0000313" key="8">
    <source>
        <dbReference type="EMBL" id="PKW18568.1"/>
    </source>
</evidence>
<keyword evidence="4" id="KW-0249">Electron transport</keyword>
<dbReference type="STRING" id="994479.GCA_000194155_04778"/>
<keyword evidence="5" id="KW-0408">Iron</keyword>
<organism evidence="8 9">
    <name type="scientific">Saccharopolyspora spinosa</name>
    <dbReference type="NCBI Taxonomy" id="60894"/>
    <lineage>
        <taxon>Bacteria</taxon>
        <taxon>Bacillati</taxon>
        <taxon>Actinomycetota</taxon>
        <taxon>Actinomycetes</taxon>
        <taxon>Pseudonocardiales</taxon>
        <taxon>Pseudonocardiaceae</taxon>
        <taxon>Saccharopolyspora</taxon>
    </lineage>
</organism>
<evidence type="ECO:0000256" key="4">
    <source>
        <dbReference type="ARBA" id="ARBA00022982"/>
    </source>
</evidence>
<dbReference type="InterPro" id="IPR051269">
    <property type="entry name" value="Fe-S_cluster_ET"/>
</dbReference>
<evidence type="ECO:0000256" key="6">
    <source>
        <dbReference type="ARBA" id="ARBA00023014"/>
    </source>
</evidence>
<evidence type="ECO:0000256" key="2">
    <source>
        <dbReference type="ARBA" id="ARBA00022448"/>
    </source>
</evidence>
<gene>
    <name evidence="8" type="ORF">A8926_6667</name>
</gene>
<keyword evidence="7" id="KW-0003">3Fe-4S</keyword>
<comment type="caution">
    <text evidence="8">The sequence shown here is derived from an EMBL/GenBank/DDBJ whole genome shotgun (WGS) entry which is preliminary data.</text>
</comment>
<dbReference type="GO" id="GO:0046872">
    <property type="term" value="F:metal ion binding"/>
    <property type="evidence" value="ECO:0007669"/>
    <property type="project" value="UniProtKB-KW"/>
</dbReference>
<accession>A0A2N3Y6S2</accession>
<evidence type="ECO:0000256" key="5">
    <source>
        <dbReference type="ARBA" id="ARBA00023004"/>
    </source>
</evidence>